<dbReference type="InterPro" id="IPR019251">
    <property type="entry name" value="DUF2231_TM"/>
</dbReference>
<name>A0A6J7N2Y4_9ZZZZ</name>
<evidence type="ECO:0000313" key="3">
    <source>
        <dbReference type="EMBL" id="CAB4987701.1"/>
    </source>
</evidence>
<dbReference type="EMBL" id="CAFBOR010000094">
    <property type="protein sequence ID" value="CAB4987701.1"/>
    <property type="molecule type" value="Genomic_DNA"/>
</dbReference>
<proteinExistence type="predicted"/>
<protein>
    <submittedName>
        <fullName evidence="3">Unannotated protein</fullName>
    </submittedName>
</protein>
<feature type="transmembrane region" description="Helical" evidence="1">
    <location>
        <begin position="111"/>
        <end position="129"/>
    </location>
</feature>
<accession>A0A6J7N2Y4</accession>
<dbReference type="AlphaFoldDB" id="A0A6J7N2Y4"/>
<sequence>MALRNVCCSAPGAVERSPKPKRATMEITTVMGVPAHPLMVHVPVVLVPLATLGIFAMFWPSWRTRIGWIVVLFAGAALFFTQLAIGSGEALEESVKETRLLEAHTETAEGARLWVFLFFIAVLGVMVLVTLLKRRAAAAGTKAPSNPPMVLAAVAIAALLGVAASAVVYDVGHSGAKATWGDVKIKSGGAEGGGEAGE</sequence>
<keyword evidence="1" id="KW-0472">Membrane</keyword>
<feature type="transmembrane region" description="Helical" evidence="1">
    <location>
        <begin position="38"/>
        <end position="59"/>
    </location>
</feature>
<evidence type="ECO:0000256" key="1">
    <source>
        <dbReference type="SAM" id="Phobius"/>
    </source>
</evidence>
<feature type="transmembrane region" description="Helical" evidence="1">
    <location>
        <begin position="66"/>
        <end position="85"/>
    </location>
</feature>
<reference evidence="3" key="1">
    <citation type="submission" date="2020-05" db="EMBL/GenBank/DDBJ databases">
        <authorList>
            <person name="Chiriac C."/>
            <person name="Salcher M."/>
            <person name="Ghai R."/>
            <person name="Kavagutti S V."/>
        </authorList>
    </citation>
    <scope>NUCLEOTIDE SEQUENCE</scope>
</reference>
<feature type="transmembrane region" description="Helical" evidence="1">
    <location>
        <begin position="150"/>
        <end position="169"/>
    </location>
</feature>
<feature type="domain" description="DUF2231" evidence="2">
    <location>
        <begin position="32"/>
        <end position="181"/>
    </location>
</feature>
<keyword evidence="1" id="KW-1133">Transmembrane helix</keyword>
<keyword evidence="1" id="KW-0812">Transmembrane</keyword>
<dbReference type="Pfam" id="PF09990">
    <property type="entry name" value="DUF2231"/>
    <property type="match status" value="1"/>
</dbReference>
<evidence type="ECO:0000259" key="2">
    <source>
        <dbReference type="Pfam" id="PF09990"/>
    </source>
</evidence>
<organism evidence="3">
    <name type="scientific">freshwater metagenome</name>
    <dbReference type="NCBI Taxonomy" id="449393"/>
    <lineage>
        <taxon>unclassified sequences</taxon>
        <taxon>metagenomes</taxon>
        <taxon>ecological metagenomes</taxon>
    </lineage>
</organism>
<gene>
    <name evidence="3" type="ORF">UFOPK3974_00764</name>
</gene>